<dbReference type="FunFam" id="4.10.60.10:FF:000011">
    <property type="entry name" value="splicing factor 1"/>
    <property type="match status" value="1"/>
</dbReference>
<name>I1IX23_BRADI</name>
<dbReference type="EnsemblPlants" id="KQJ82258">
    <property type="protein sequence ID" value="KQJ82258"/>
    <property type="gene ID" value="BRADI_5g07850v3"/>
</dbReference>
<evidence type="ECO:0000259" key="14">
    <source>
        <dbReference type="PROSITE" id="PS50102"/>
    </source>
</evidence>
<protein>
    <recommendedName>
        <fullName evidence="12">Branchpoint-bridging protein</fullName>
    </recommendedName>
</protein>
<feature type="domain" description="CCHC-type" evidence="15">
    <location>
        <begin position="312"/>
        <end position="327"/>
    </location>
</feature>
<reference evidence="16" key="2">
    <citation type="submission" date="2017-06" db="EMBL/GenBank/DDBJ databases">
        <title>WGS assembly of Brachypodium distachyon.</title>
        <authorList>
            <consortium name="The International Brachypodium Initiative"/>
            <person name="Lucas S."/>
            <person name="Harmon-Smith M."/>
            <person name="Lail K."/>
            <person name="Tice H."/>
            <person name="Grimwood J."/>
            <person name="Bruce D."/>
            <person name="Barry K."/>
            <person name="Shu S."/>
            <person name="Lindquist E."/>
            <person name="Wang M."/>
            <person name="Pitluck S."/>
            <person name="Vogel J.P."/>
            <person name="Garvin D.F."/>
            <person name="Mockler T.C."/>
            <person name="Schmutz J."/>
            <person name="Rokhsar D."/>
            <person name="Bevan M.W."/>
        </authorList>
    </citation>
    <scope>NUCLEOTIDE SEQUENCE</scope>
    <source>
        <strain evidence="16">Bd21</strain>
    </source>
</reference>
<feature type="compositionally biased region" description="Pro residues" evidence="13">
    <location>
        <begin position="667"/>
        <end position="676"/>
    </location>
</feature>
<dbReference type="InterPro" id="IPR047086">
    <property type="entry name" value="SF1-HH_sf"/>
</dbReference>
<sequence>MASTETLARSPSREPTSDPPRDAPPRDASSEPQHNGSGSAAAEGDSSSRRRRRSRWEQSNDDSGANSGGEGGAGRKRKSRWAEEEPRPTIALPDFMKDFAAEMDPEVHNLNSRLLEISRLLQSGLPLDDRPEGARSPSPEPIYDNLGIRINTREYRARERLNRERQEIISQLIRRNPAFKPPADYRPPKLHKKLYIPMKEYPGYNFIGLIIGPRGNTQKRMEKETGAKIVIRGKGSVKEGKLLQKRDLKPDPSENEDLHVLVEADTPEALEAAAGMVEKLLTPVDEVLNEHKRQQLRELAALNGTIRDDEFCRTCGEPGHRQYACPNRTTTFKSEVQCKICGDGGHPTIDCPVKGTSGKKMDDEYQNFLAELGGSAPESMTKSGGPMLAITGSSGGGGGNSGSNLPWAGGGGVSATGANGIKKDYDETNLYIGYLPPMFDDSGLINLFSQFGEIVMAKVIKDRNTGQSKGYGFVKYSDVSQANAAIAAMSGYHLEGRTIAVRVAGKPPQPAVPTGPPAVPAPPMYHTADTSGGGYNSQPYMGGHPPPPPGSYAPVPWGQPPPYASYPPPPPPGMYNPAPAPPGQTAPPPYGMQYPPPPAPIPPPGTAPSSDGLQNYPPGVTPPSSGAPTQPVPAPVYGTSGAQNVPHMYPPPPYSYAPYYPTVTPVQQPPPPPPNVDPSQSIATAPWATHNAPPPPPPPVSVDPSQNIASAPWATNSAPPPPPLPSSNEHPTAPYGADAEYDKFMSEMK</sequence>
<evidence type="ECO:0000256" key="8">
    <source>
        <dbReference type="ARBA" id="ARBA00023187"/>
    </source>
</evidence>
<dbReference type="PANTHER" id="PTHR11208">
    <property type="entry name" value="RNA-BINDING PROTEIN RELATED"/>
    <property type="match status" value="1"/>
</dbReference>
<dbReference type="EMBL" id="CM000884">
    <property type="protein sequence ID" value="KQJ82259.1"/>
    <property type="molecule type" value="Genomic_DNA"/>
</dbReference>
<evidence type="ECO:0000256" key="1">
    <source>
        <dbReference type="ARBA" id="ARBA00004123"/>
    </source>
</evidence>
<dbReference type="Gene3D" id="3.30.70.330">
    <property type="match status" value="1"/>
</dbReference>
<evidence type="ECO:0000256" key="13">
    <source>
        <dbReference type="SAM" id="MobiDB-lite"/>
    </source>
</evidence>
<dbReference type="Gramene" id="PNT60909">
    <property type="protein sequence ID" value="PNT60909"/>
    <property type="gene ID" value="BRADI_5g07850v3"/>
</dbReference>
<dbReference type="InterPro" id="IPR004087">
    <property type="entry name" value="KH_dom"/>
</dbReference>
<evidence type="ECO:0000256" key="2">
    <source>
        <dbReference type="ARBA" id="ARBA00010382"/>
    </source>
</evidence>
<dbReference type="STRING" id="15368.I1IX23"/>
<dbReference type="FunFam" id="3.30.70.330:FF:000475">
    <property type="entry name" value="splicing factor-like protein 1"/>
    <property type="match status" value="1"/>
</dbReference>
<dbReference type="PROSITE" id="PS50084">
    <property type="entry name" value="KH_TYPE_1"/>
    <property type="match status" value="1"/>
</dbReference>
<dbReference type="GO" id="GO:0008270">
    <property type="term" value="F:zinc ion binding"/>
    <property type="evidence" value="ECO:0007669"/>
    <property type="project" value="UniProtKB-UniRule"/>
</dbReference>
<dbReference type="EMBL" id="CM000884">
    <property type="protein sequence ID" value="KQJ82258.1"/>
    <property type="molecule type" value="Genomic_DNA"/>
</dbReference>
<dbReference type="Gene3D" id="4.10.60.10">
    <property type="entry name" value="Zinc finger, CCHC-type"/>
    <property type="match status" value="1"/>
</dbReference>
<gene>
    <name evidence="17" type="primary">LOC100833136</name>
    <name evidence="16" type="ORF">BRADI_5g07850v3</name>
</gene>
<dbReference type="OrthoDB" id="10021397at2759"/>
<evidence type="ECO:0000259" key="15">
    <source>
        <dbReference type="PROSITE" id="PS50158"/>
    </source>
</evidence>
<dbReference type="InterPro" id="IPR036612">
    <property type="entry name" value="KH_dom_type_1_sf"/>
</dbReference>
<dbReference type="InterPro" id="IPR055256">
    <property type="entry name" value="KH_1_KHDC4/BBP-like"/>
</dbReference>
<comment type="similarity">
    <text evidence="2 12">Belongs to the BBP/SF1 family.</text>
</comment>
<feature type="region of interest" description="Disordered" evidence="13">
    <location>
        <begin position="575"/>
        <end position="639"/>
    </location>
</feature>
<dbReference type="Pfam" id="PF00076">
    <property type="entry name" value="RRM_1"/>
    <property type="match status" value="1"/>
</dbReference>
<keyword evidence="8 12" id="KW-0508">mRNA splicing</keyword>
<dbReference type="PRINTS" id="PR01217">
    <property type="entry name" value="PRICHEXTENSN"/>
</dbReference>
<feature type="region of interest" description="Disordered" evidence="13">
    <location>
        <begin position="659"/>
        <end position="749"/>
    </location>
</feature>
<organism evidence="17">
    <name type="scientific">Brachypodium distachyon</name>
    <name type="common">Purple false brome</name>
    <name type="synonym">Trachynia distachya</name>
    <dbReference type="NCBI Taxonomy" id="15368"/>
    <lineage>
        <taxon>Eukaryota</taxon>
        <taxon>Viridiplantae</taxon>
        <taxon>Streptophyta</taxon>
        <taxon>Embryophyta</taxon>
        <taxon>Tracheophyta</taxon>
        <taxon>Spermatophyta</taxon>
        <taxon>Magnoliopsida</taxon>
        <taxon>Liliopsida</taxon>
        <taxon>Poales</taxon>
        <taxon>Poaceae</taxon>
        <taxon>BOP clade</taxon>
        <taxon>Pooideae</taxon>
        <taxon>Stipodae</taxon>
        <taxon>Brachypodieae</taxon>
        <taxon>Brachypodium</taxon>
    </lineage>
</organism>
<keyword evidence="3 12" id="KW-0507">mRNA processing</keyword>
<dbReference type="SUPFAM" id="SSF57756">
    <property type="entry name" value="Retrovirus zinc finger-like domains"/>
    <property type="match status" value="1"/>
</dbReference>
<dbReference type="InterPro" id="IPR036875">
    <property type="entry name" value="Znf_CCHC_sf"/>
</dbReference>
<evidence type="ECO:0000256" key="11">
    <source>
        <dbReference type="PROSITE-ProRule" id="PRU00176"/>
    </source>
</evidence>
<dbReference type="Gramene" id="KQJ82259">
    <property type="protein sequence ID" value="KQJ82259"/>
    <property type="gene ID" value="BRADI_5g07850v3"/>
</dbReference>
<reference evidence="17" key="3">
    <citation type="submission" date="2018-08" db="UniProtKB">
        <authorList>
            <consortium name="EnsemblPlants"/>
        </authorList>
    </citation>
    <scope>IDENTIFICATION</scope>
    <source>
        <strain evidence="17">cv. Bd21</strain>
    </source>
</reference>
<feature type="compositionally biased region" description="Pro residues" evidence="13">
    <location>
        <begin position="575"/>
        <end position="606"/>
    </location>
</feature>
<dbReference type="Pfam" id="PF16275">
    <property type="entry name" value="SF1-HH"/>
    <property type="match status" value="1"/>
</dbReference>
<dbReference type="GO" id="GO:0045292">
    <property type="term" value="P:mRNA cis splicing, via spliceosome"/>
    <property type="evidence" value="ECO:0000318"/>
    <property type="project" value="GO_Central"/>
</dbReference>
<dbReference type="InterPro" id="IPR035979">
    <property type="entry name" value="RBD_domain_sf"/>
</dbReference>
<dbReference type="InterPro" id="IPR045071">
    <property type="entry name" value="BBP-like"/>
</dbReference>
<dbReference type="PROSITE" id="PS50102">
    <property type="entry name" value="RRM"/>
    <property type="match status" value="1"/>
</dbReference>
<keyword evidence="12" id="KW-0747">Spliceosome</keyword>
<dbReference type="RefSeq" id="XP_010239806.1">
    <property type="nucleotide sequence ID" value="XM_010241504.3"/>
</dbReference>
<dbReference type="HOGENOM" id="CLU_013550_0_0_1"/>
<comment type="function">
    <text evidence="12">Necessary for the splicing of pre-mRNA. Has a role in the recognition of the branch site (5'-UACUAAC-3'), the pyrimidine tract and the 3'-splice site at the 3'-end of introns.</text>
</comment>
<dbReference type="GO" id="GO:0005681">
    <property type="term" value="C:spliceosomal complex"/>
    <property type="evidence" value="ECO:0007669"/>
    <property type="project" value="UniProtKB-KW"/>
</dbReference>
<evidence type="ECO:0000256" key="7">
    <source>
        <dbReference type="ARBA" id="ARBA00022884"/>
    </source>
</evidence>
<dbReference type="GO" id="GO:0045131">
    <property type="term" value="F:pre-mRNA branch point binding"/>
    <property type="evidence" value="ECO:0007669"/>
    <property type="project" value="UniProtKB-UniRule"/>
</dbReference>
<keyword evidence="7 11" id="KW-0694">RNA-binding</keyword>
<evidence type="ECO:0000256" key="4">
    <source>
        <dbReference type="ARBA" id="ARBA00022723"/>
    </source>
</evidence>
<evidence type="ECO:0000256" key="5">
    <source>
        <dbReference type="ARBA" id="ARBA00022771"/>
    </source>
</evidence>
<dbReference type="EnsemblPlants" id="PNT60909">
    <property type="protein sequence ID" value="PNT60909"/>
    <property type="gene ID" value="BRADI_5g07850v3"/>
</dbReference>
<dbReference type="Proteomes" id="UP000008810">
    <property type="component" value="Chromosome 5"/>
</dbReference>
<dbReference type="GO" id="GO:0005634">
    <property type="term" value="C:nucleus"/>
    <property type="evidence" value="ECO:0000318"/>
    <property type="project" value="GO_Central"/>
</dbReference>
<feature type="compositionally biased region" description="Pro residues" evidence="13">
    <location>
        <begin position="692"/>
        <end position="701"/>
    </location>
</feature>
<keyword evidence="5 10" id="KW-0863">Zinc-finger</keyword>
<reference evidence="16 17" key="1">
    <citation type="journal article" date="2010" name="Nature">
        <title>Genome sequencing and analysis of the model grass Brachypodium distachyon.</title>
        <authorList>
            <consortium name="International Brachypodium Initiative"/>
        </authorList>
    </citation>
    <scope>NUCLEOTIDE SEQUENCE [LARGE SCALE GENOMIC DNA]</scope>
    <source>
        <strain evidence="16">Bd21</strain>
        <strain evidence="17">cv. Bd21</strain>
    </source>
</reference>
<proteinExistence type="inferred from homology"/>
<dbReference type="InterPro" id="IPR001878">
    <property type="entry name" value="Znf_CCHC"/>
</dbReference>
<keyword evidence="6 12" id="KW-0862">Zinc</keyword>
<keyword evidence="18" id="KW-1185">Reference proteome</keyword>
<dbReference type="InterPro" id="IPR012677">
    <property type="entry name" value="Nucleotide-bd_a/b_plait_sf"/>
</dbReference>
<dbReference type="EMBL" id="CM000884">
    <property type="protein sequence ID" value="PNT60909.1"/>
    <property type="molecule type" value="Genomic_DNA"/>
</dbReference>
<feature type="compositionally biased region" description="Basic and acidic residues" evidence="13">
    <location>
        <begin position="11"/>
        <end position="29"/>
    </location>
</feature>
<dbReference type="GeneID" id="100833136"/>
<keyword evidence="4 12" id="KW-0479">Metal-binding</keyword>
<feature type="domain" description="RRM" evidence="14">
    <location>
        <begin position="428"/>
        <end position="506"/>
    </location>
</feature>
<dbReference type="GO" id="GO:0009737">
    <property type="term" value="P:response to abscisic acid"/>
    <property type="evidence" value="ECO:0007669"/>
    <property type="project" value="EnsemblPlants"/>
</dbReference>
<dbReference type="PANTHER" id="PTHR11208:SF45">
    <property type="entry name" value="SPLICING FACTOR 1"/>
    <property type="match status" value="1"/>
</dbReference>
<dbReference type="GO" id="GO:0005730">
    <property type="term" value="C:nucleolus"/>
    <property type="evidence" value="ECO:0007669"/>
    <property type="project" value="EnsemblPlants"/>
</dbReference>
<evidence type="ECO:0000256" key="9">
    <source>
        <dbReference type="ARBA" id="ARBA00023242"/>
    </source>
</evidence>
<evidence type="ECO:0000313" key="17">
    <source>
        <dbReference type="EnsemblPlants" id="KQJ82258"/>
    </source>
</evidence>
<evidence type="ECO:0000313" key="18">
    <source>
        <dbReference type="Proteomes" id="UP000008810"/>
    </source>
</evidence>
<feature type="region of interest" description="Disordered" evidence="13">
    <location>
        <begin position="505"/>
        <end position="556"/>
    </location>
</feature>
<feature type="compositionally biased region" description="Low complexity" evidence="13">
    <location>
        <begin position="36"/>
        <end position="45"/>
    </location>
</feature>
<dbReference type="AlphaFoldDB" id="I1IX23"/>
<feature type="compositionally biased region" description="Pro residues" evidence="13">
    <location>
        <begin position="507"/>
        <end position="523"/>
    </location>
</feature>
<evidence type="ECO:0000313" key="16">
    <source>
        <dbReference type="EMBL" id="KQJ82258.1"/>
    </source>
</evidence>
<dbReference type="SMART" id="SM00360">
    <property type="entry name" value="RRM"/>
    <property type="match status" value="1"/>
</dbReference>
<dbReference type="FunFam" id="3.30.1370.10:FF:000047">
    <property type="entry name" value="splicing factor-like protein 1"/>
    <property type="match status" value="1"/>
</dbReference>
<evidence type="ECO:0000256" key="10">
    <source>
        <dbReference type="PROSITE-ProRule" id="PRU00047"/>
    </source>
</evidence>
<dbReference type="Gene3D" id="6.10.140.1790">
    <property type="match status" value="1"/>
</dbReference>
<dbReference type="Gene3D" id="3.30.1370.10">
    <property type="entry name" value="K Homology domain, type 1"/>
    <property type="match status" value="1"/>
</dbReference>
<feature type="compositionally biased region" description="Basic and acidic residues" evidence="13">
    <location>
        <begin position="740"/>
        <end position="749"/>
    </location>
</feature>
<dbReference type="eggNOG" id="KOG0119">
    <property type="taxonomic scope" value="Eukaryota"/>
</dbReference>
<dbReference type="GO" id="GO:0003729">
    <property type="term" value="F:mRNA binding"/>
    <property type="evidence" value="ECO:0000318"/>
    <property type="project" value="GO_Central"/>
</dbReference>
<feature type="region of interest" description="Disordered" evidence="13">
    <location>
        <begin position="1"/>
        <end position="89"/>
    </location>
</feature>
<dbReference type="InterPro" id="IPR000504">
    <property type="entry name" value="RRM_dom"/>
</dbReference>
<comment type="subcellular location">
    <subcellularLocation>
        <location evidence="1 12">Nucleus</location>
    </subcellularLocation>
</comment>
<dbReference type="SMART" id="SM00322">
    <property type="entry name" value="KH"/>
    <property type="match status" value="1"/>
</dbReference>
<dbReference type="Gramene" id="KQJ82258">
    <property type="protein sequence ID" value="KQJ82258"/>
    <property type="gene ID" value="BRADI_5g07850v3"/>
</dbReference>
<dbReference type="CDD" id="cd02395">
    <property type="entry name" value="KH-I_BBP"/>
    <property type="match status" value="1"/>
</dbReference>
<evidence type="ECO:0000256" key="12">
    <source>
        <dbReference type="RuleBase" id="RU367126"/>
    </source>
</evidence>
<dbReference type="PROSITE" id="PS50158">
    <property type="entry name" value="ZF_CCHC"/>
    <property type="match status" value="1"/>
</dbReference>
<dbReference type="EnsemblPlants" id="KQJ82259">
    <property type="protein sequence ID" value="KQJ82259"/>
    <property type="gene ID" value="BRADI_5g07850v3"/>
</dbReference>
<dbReference type="Pfam" id="PF22675">
    <property type="entry name" value="KH-I_KHDC4-BBP"/>
    <property type="match status" value="1"/>
</dbReference>
<dbReference type="SMART" id="SM00343">
    <property type="entry name" value="ZnF_C2HC"/>
    <property type="match status" value="2"/>
</dbReference>
<dbReference type="GO" id="GO:0016607">
    <property type="term" value="C:nuclear speck"/>
    <property type="evidence" value="ECO:0007669"/>
    <property type="project" value="EnsemblPlants"/>
</dbReference>
<dbReference type="KEGG" id="bdi:100833136"/>
<evidence type="ECO:0000256" key="3">
    <source>
        <dbReference type="ARBA" id="ARBA00022664"/>
    </source>
</evidence>
<dbReference type="RefSeq" id="XP_003579604.1">
    <property type="nucleotide sequence ID" value="XM_003579556.4"/>
</dbReference>
<evidence type="ECO:0000256" key="6">
    <source>
        <dbReference type="ARBA" id="ARBA00022833"/>
    </source>
</evidence>
<dbReference type="SUPFAM" id="SSF54791">
    <property type="entry name" value="Eukaryotic type KH-domain (KH-domain type I)"/>
    <property type="match status" value="1"/>
</dbReference>
<dbReference type="InterPro" id="IPR032570">
    <property type="entry name" value="SF1-HH"/>
</dbReference>
<feature type="compositionally biased region" description="Pro residues" evidence="13">
    <location>
        <begin position="544"/>
        <end position="556"/>
    </location>
</feature>
<keyword evidence="9 12" id="KW-0539">Nucleus</keyword>
<dbReference type="OMA" id="PGMPSMY"/>
<dbReference type="SUPFAM" id="SSF54928">
    <property type="entry name" value="RNA-binding domain, RBD"/>
    <property type="match status" value="1"/>
</dbReference>
<accession>I1IX23</accession>